<dbReference type="RefSeq" id="WP_310415098.1">
    <property type="nucleotide sequence ID" value="NZ_JAVDYC010000001.1"/>
</dbReference>
<gene>
    <name evidence="1" type="ORF">J2S44_003602</name>
</gene>
<comment type="caution">
    <text evidence="1">The sequence shown here is derived from an EMBL/GenBank/DDBJ whole genome shotgun (WGS) entry which is preliminary data.</text>
</comment>
<name>A0AAE4CTF0_9ACTN</name>
<accession>A0AAE4CTF0</accession>
<protein>
    <submittedName>
        <fullName evidence="1">Uncharacterized protein</fullName>
    </submittedName>
</protein>
<organism evidence="1 2">
    <name type="scientific">Catenuloplanes niger</name>
    <dbReference type="NCBI Taxonomy" id="587534"/>
    <lineage>
        <taxon>Bacteria</taxon>
        <taxon>Bacillati</taxon>
        <taxon>Actinomycetota</taxon>
        <taxon>Actinomycetes</taxon>
        <taxon>Micromonosporales</taxon>
        <taxon>Micromonosporaceae</taxon>
        <taxon>Catenuloplanes</taxon>
    </lineage>
</organism>
<dbReference type="EMBL" id="JAVDYC010000001">
    <property type="protein sequence ID" value="MDR7323352.1"/>
    <property type="molecule type" value="Genomic_DNA"/>
</dbReference>
<evidence type="ECO:0000313" key="2">
    <source>
        <dbReference type="Proteomes" id="UP001183629"/>
    </source>
</evidence>
<reference evidence="1 2" key="1">
    <citation type="submission" date="2023-07" db="EMBL/GenBank/DDBJ databases">
        <title>Sequencing the genomes of 1000 actinobacteria strains.</title>
        <authorList>
            <person name="Klenk H.-P."/>
        </authorList>
    </citation>
    <scope>NUCLEOTIDE SEQUENCE [LARGE SCALE GENOMIC DNA]</scope>
    <source>
        <strain evidence="1 2">DSM 44711</strain>
    </source>
</reference>
<proteinExistence type="predicted"/>
<sequence length="83" mass="9954">MRPRQNPFRRYNIRVFDATFQVLRNRNIEMTLNLDHPRIEGRLDRILATYTQTAIDAGEPMREPRIELWDVENGRKARDWDGA</sequence>
<evidence type="ECO:0000313" key="1">
    <source>
        <dbReference type="EMBL" id="MDR7323352.1"/>
    </source>
</evidence>
<keyword evidence="2" id="KW-1185">Reference proteome</keyword>
<dbReference type="Proteomes" id="UP001183629">
    <property type="component" value="Unassembled WGS sequence"/>
</dbReference>
<dbReference type="AlphaFoldDB" id="A0AAE4CTF0"/>